<organism evidence="2 3">
    <name type="scientific">Acrasis kona</name>
    <dbReference type="NCBI Taxonomy" id="1008807"/>
    <lineage>
        <taxon>Eukaryota</taxon>
        <taxon>Discoba</taxon>
        <taxon>Heterolobosea</taxon>
        <taxon>Tetramitia</taxon>
        <taxon>Eutetramitia</taxon>
        <taxon>Acrasidae</taxon>
        <taxon>Acrasis</taxon>
    </lineage>
</organism>
<gene>
    <name evidence="2" type="ORF">AKO1_007476</name>
</gene>
<dbReference type="Gene3D" id="3.30.530.20">
    <property type="match status" value="1"/>
</dbReference>
<dbReference type="GO" id="GO:0008289">
    <property type="term" value="F:lipid binding"/>
    <property type="evidence" value="ECO:0007669"/>
    <property type="project" value="InterPro"/>
</dbReference>
<dbReference type="PANTHER" id="PTHR10845">
    <property type="entry name" value="REGULATOR OF G PROTEIN SIGNALING"/>
    <property type="match status" value="1"/>
</dbReference>
<dbReference type="InterPro" id="IPR016137">
    <property type="entry name" value="RGS"/>
</dbReference>
<sequence length="365" mass="41415">MNKVDEVADIMINYDIHFENIIDNNELRDCFAEYLTKIHNINPLLLLIELGKYMTCVGCCAKYNAAKKIITEFIEVNSPKEVNVSNKLRQTFFEAFSHCDESKCPSDLFDELRVNIYMELKADCLPGFIASPQLAKHIKKVLKKNPDYLSQIGSPKTVVRNPSSPTIRSKKIGLDDNRLQITDEDFDQVLAYIKFQDADVHGETNISKFYHDLVTRGVKVAREDITINYKSDEVFNSLLGSTEGLVKMDSYQKTSVEFFEDSVCEKYKTFQYRSTMTCGFPLGNRDFSVIASARREPDGSILVVRKSASNPLIPVHKDYIRGSIVQGHLFENVKGHCRFLSINLIDLSGSVKTSAINKIHRAKKG</sequence>
<dbReference type="PANTHER" id="PTHR10845:SF192">
    <property type="entry name" value="DOUBLE HIT, ISOFORM B"/>
    <property type="match status" value="1"/>
</dbReference>
<comment type="caution">
    <text evidence="2">The sequence shown here is derived from an EMBL/GenBank/DDBJ whole genome shotgun (WGS) entry which is preliminary data.</text>
</comment>
<dbReference type="AlphaFoldDB" id="A0AAW2YRS8"/>
<dbReference type="Gene3D" id="1.10.167.10">
    <property type="entry name" value="Regulator of G-protein Signalling 4, domain 2"/>
    <property type="match status" value="1"/>
</dbReference>
<protein>
    <submittedName>
        <fullName evidence="2">RGS13</fullName>
    </submittedName>
</protein>
<evidence type="ECO:0000313" key="2">
    <source>
        <dbReference type="EMBL" id="KAL0479847.1"/>
    </source>
</evidence>
<dbReference type="EMBL" id="JAOPGA020000603">
    <property type="protein sequence ID" value="KAL0479847.1"/>
    <property type="molecule type" value="Genomic_DNA"/>
</dbReference>
<dbReference type="SMART" id="SM00315">
    <property type="entry name" value="RGS"/>
    <property type="match status" value="1"/>
</dbReference>
<dbReference type="SUPFAM" id="SSF48097">
    <property type="entry name" value="Regulator of G-protein signaling, RGS"/>
    <property type="match status" value="1"/>
</dbReference>
<dbReference type="Proteomes" id="UP001431209">
    <property type="component" value="Unassembled WGS sequence"/>
</dbReference>
<dbReference type="InterPro" id="IPR002913">
    <property type="entry name" value="START_lipid-bd_dom"/>
</dbReference>
<dbReference type="CDD" id="cd07440">
    <property type="entry name" value="RGS"/>
    <property type="match status" value="1"/>
</dbReference>
<dbReference type="InterPro" id="IPR023393">
    <property type="entry name" value="START-like_dom_sf"/>
</dbReference>
<dbReference type="InterPro" id="IPR036305">
    <property type="entry name" value="RGS_sf"/>
</dbReference>
<accession>A0AAW2YRS8</accession>
<dbReference type="InterPro" id="IPR044926">
    <property type="entry name" value="RGS_subdomain_2"/>
</dbReference>
<dbReference type="Pfam" id="PF01852">
    <property type="entry name" value="START"/>
    <property type="match status" value="1"/>
</dbReference>
<name>A0AAW2YRS8_9EUKA</name>
<dbReference type="Pfam" id="PF00615">
    <property type="entry name" value="RGS"/>
    <property type="match status" value="1"/>
</dbReference>
<dbReference type="SUPFAM" id="SSF55961">
    <property type="entry name" value="Bet v1-like"/>
    <property type="match status" value="1"/>
</dbReference>
<evidence type="ECO:0000259" key="1">
    <source>
        <dbReference type="PROSITE" id="PS50132"/>
    </source>
</evidence>
<dbReference type="PRINTS" id="PR01301">
    <property type="entry name" value="RGSPROTEIN"/>
</dbReference>
<reference evidence="2 3" key="1">
    <citation type="submission" date="2024-03" db="EMBL/GenBank/DDBJ databases">
        <title>The Acrasis kona genome and developmental transcriptomes reveal deep origins of eukaryotic multicellular pathways.</title>
        <authorList>
            <person name="Sheikh S."/>
            <person name="Fu C.-J."/>
            <person name="Brown M.W."/>
            <person name="Baldauf S.L."/>
        </authorList>
    </citation>
    <scope>NUCLEOTIDE SEQUENCE [LARGE SCALE GENOMIC DNA]</scope>
    <source>
        <strain evidence="2 3">ATCC MYA-3509</strain>
    </source>
</reference>
<evidence type="ECO:0000313" key="3">
    <source>
        <dbReference type="Proteomes" id="UP001431209"/>
    </source>
</evidence>
<keyword evidence="3" id="KW-1185">Reference proteome</keyword>
<proteinExistence type="predicted"/>
<feature type="domain" description="RGS" evidence="1">
    <location>
        <begin position="17"/>
        <end position="138"/>
    </location>
</feature>
<dbReference type="PROSITE" id="PS50132">
    <property type="entry name" value="RGS"/>
    <property type="match status" value="1"/>
</dbReference>